<evidence type="ECO:0000256" key="1">
    <source>
        <dbReference type="SAM" id="MobiDB-lite"/>
    </source>
</evidence>
<accession>A0A652ZUV7</accession>
<evidence type="ECO:0000313" key="2">
    <source>
        <dbReference type="EMBL" id="VBB39457.1"/>
    </source>
</evidence>
<reference evidence="2" key="1">
    <citation type="submission" date="2018-07" db="EMBL/GenBank/DDBJ databases">
        <authorList>
            <consortium name="Genoscope - CEA"/>
            <person name="William W."/>
        </authorList>
    </citation>
    <scope>NUCLEOTIDE SEQUENCE</scope>
    <source>
        <strain evidence="2">IK1</strain>
    </source>
</reference>
<feature type="region of interest" description="Disordered" evidence="1">
    <location>
        <begin position="1"/>
        <end position="51"/>
    </location>
</feature>
<name>A0A652ZUV7_9SPIR</name>
<gene>
    <name evidence="2" type="ORF">TRIP_E20031</name>
</gene>
<dbReference type="AlphaFoldDB" id="A0A652ZUV7"/>
<proteinExistence type="predicted"/>
<organism evidence="2">
    <name type="scientific">uncultured Spirochaetota bacterium</name>
    <dbReference type="NCBI Taxonomy" id="460511"/>
    <lineage>
        <taxon>Bacteria</taxon>
        <taxon>Pseudomonadati</taxon>
        <taxon>Spirochaetota</taxon>
        <taxon>environmental samples</taxon>
    </lineage>
</organism>
<protein>
    <submittedName>
        <fullName evidence="2">Uncharacterized protein</fullName>
    </submittedName>
</protein>
<feature type="compositionally biased region" description="Polar residues" evidence="1">
    <location>
        <begin position="1"/>
        <end position="10"/>
    </location>
</feature>
<dbReference type="EMBL" id="UPXP01000012">
    <property type="protein sequence ID" value="VBB39457.1"/>
    <property type="molecule type" value="Genomic_DNA"/>
</dbReference>
<sequence>MARSSWCNQPSVPPSTYLYQSPPPARPWGSMERAVHRNTEPPLTRPASREVESGPALSFAYAVFTTAHPSSETTWGSWGSFIPLLYPLEQELAKSAKMHKNRRTGAGLPAQEAKEAVCFDLL</sequence>